<dbReference type="InterPro" id="IPR057328">
    <property type="entry name" value="RNaseT2L_C"/>
</dbReference>
<evidence type="ECO:0000256" key="10">
    <source>
        <dbReference type="ARBA" id="ARBA00023157"/>
    </source>
</evidence>
<dbReference type="InterPro" id="IPR018188">
    <property type="entry name" value="RNase_T2_His_AS_1"/>
</dbReference>
<keyword evidence="11" id="KW-0325">Glycoprotein</keyword>
<dbReference type="Pfam" id="PF25488">
    <property type="entry name" value="RNaseT2L_C"/>
    <property type="match status" value="1"/>
</dbReference>
<comment type="function">
    <text evidence="13">Rnase which modulates cell survival under stress conditions. Released from the vacuole to the cytoplasm during stress to promote tRNA and rRNA cleavage and to activate separately a downstream pathway that promotes cell death. Involved in cell size, vacuolar morphology and growth at high temperatures and high salt concentration.</text>
</comment>
<name>A0A164ULC5_9AGAM</name>
<keyword evidence="10" id="KW-1015">Disulfide bond</keyword>
<feature type="signal peptide" evidence="18">
    <location>
        <begin position="1"/>
        <end position="19"/>
    </location>
</feature>
<keyword evidence="5" id="KW-0963">Cytoplasm</keyword>
<comment type="subcellular location">
    <subcellularLocation>
        <location evidence="2">Cytoplasm</location>
    </subcellularLocation>
    <subcellularLocation>
        <location evidence="1">Vacuole lumen</location>
    </subcellularLocation>
</comment>
<dbReference type="PROSITE" id="PS00531">
    <property type="entry name" value="RNASE_T2_2"/>
    <property type="match status" value="1"/>
</dbReference>
<dbReference type="FunFam" id="3.90.730.10:FF:000004">
    <property type="entry name" value="Ribonuclease T2-like"/>
    <property type="match status" value="1"/>
</dbReference>
<dbReference type="InterPro" id="IPR036430">
    <property type="entry name" value="RNase_T2-like_sf"/>
</dbReference>
<proteinExistence type="inferred from homology"/>
<dbReference type="GO" id="GO:0005576">
    <property type="term" value="C:extracellular region"/>
    <property type="evidence" value="ECO:0007669"/>
    <property type="project" value="TreeGrafter"/>
</dbReference>
<feature type="chain" id="PRO_5007853664" description="Ribonuclease T2-like" evidence="18">
    <location>
        <begin position="20"/>
        <end position="435"/>
    </location>
</feature>
<evidence type="ECO:0000256" key="3">
    <source>
        <dbReference type="ARBA" id="ARBA00007469"/>
    </source>
</evidence>
<feature type="active site" evidence="15">
    <location>
        <position position="161"/>
    </location>
</feature>
<evidence type="ECO:0000256" key="18">
    <source>
        <dbReference type="SAM" id="SignalP"/>
    </source>
</evidence>
<evidence type="ECO:0000313" key="20">
    <source>
        <dbReference type="EMBL" id="KZS93339.1"/>
    </source>
</evidence>
<keyword evidence="9" id="KW-0378">Hydrolase</keyword>
<evidence type="ECO:0000256" key="17">
    <source>
        <dbReference type="SAM" id="MobiDB-lite"/>
    </source>
</evidence>
<evidence type="ECO:0000256" key="14">
    <source>
        <dbReference type="ARBA" id="ARBA00071169"/>
    </source>
</evidence>
<evidence type="ECO:0000256" key="12">
    <source>
        <dbReference type="ARBA" id="ARBA00023239"/>
    </source>
</evidence>
<dbReference type="GO" id="GO:0033897">
    <property type="term" value="F:ribonuclease T2 activity"/>
    <property type="evidence" value="ECO:0007669"/>
    <property type="project" value="UniProtKB-EC"/>
</dbReference>
<dbReference type="InterPro" id="IPR033697">
    <property type="entry name" value="Ribonuclease_T2_eukaryotic"/>
</dbReference>
<keyword evidence="6" id="KW-0926">Vacuole</keyword>
<dbReference type="EC" id="4.6.1.19" evidence="4"/>
<dbReference type="SUPFAM" id="SSF55895">
    <property type="entry name" value="Ribonuclease Rh-like"/>
    <property type="match status" value="1"/>
</dbReference>
<evidence type="ECO:0000259" key="19">
    <source>
        <dbReference type="Pfam" id="PF25488"/>
    </source>
</evidence>
<evidence type="ECO:0000256" key="1">
    <source>
        <dbReference type="ARBA" id="ARBA00004410"/>
    </source>
</evidence>
<evidence type="ECO:0000256" key="9">
    <source>
        <dbReference type="ARBA" id="ARBA00022801"/>
    </source>
</evidence>
<keyword evidence="7" id="KW-0540">Nuclease</keyword>
<evidence type="ECO:0000256" key="13">
    <source>
        <dbReference type="ARBA" id="ARBA00025494"/>
    </source>
</evidence>
<feature type="region of interest" description="Disordered" evidence="17">
    <location>
        <begin position="275"/>
        <end position="330"/>
    </location>
</feature>
<dbReference type="PANTHER" id="PTHR11240">
    <property type="entry name" value="RIBONUCLEASE T2"/>
    <property type="match status" value="1"/>
</dbReference>
<sequence length="435" mass="45416">MSLLALATLLLSAALPSIASPYWTELSPANRDLFKRGSSTCGTGGVLSCTNTTAQNTCCFESPGGHLLQVQFWDTNPSTGPTNSWTIHGLWPDHCDETFDQFCDESRQYTDISGVCFFPSDFYRSYHLQILTAAGATDTLNFMNEFWKDQGGDDETFWEHEWGKHGTCMSTLVPSCLPKGSAAKAEAVDFFNTVVRLFQGLPTFTFLSSQGITPSSTATFTLSQLTSALKKASGFTPGLDCTSGVLNQITWYHELRGSVIDGTFVQIDAPQAGSCPSTGIKYPPKTGTTSTPPSGPSSTTTTGSQSPTGPPGSLPTKSTLSIFQSGSSSKTGGLLTAGTWSTQTPATYTISGSTSSLTLSTSKGKCQVSGGSLTCGSSVTTASTFSAVTSGSQLLIAFGGSTSFSSDGVPSGTVQETVFTGTGHSKAFSIVVDAA</sequence>
<dbReference type="Gene3D" id="3.90.730.10">
    <property type="entry name" value="Ribonuclease T2-like"/>
    <property type="match status" value="1"/>
</dbReference>
<evidence type="ECO:0000256" key="8">
    <source>
        <dbReference type="ARBA" id="ARBA00022729"/>
    </source>
</evidence>
<gene>
    <name evidence="20" type="ORF">SISNIDRAFT_78891</name>
</gene>
<evidence type="ECO:0000256" key="6">
    <source>
        <dbReference type="ARBA" id="ARBA00022554"/>
    </source>
</evidence>
<dbReference type="InterPro" id="IPR033130">
    <property type="entry name" value="RNase_T2_His_AS_2"/>
</dbReference>
<accession>A0A164ULC5</accession>
<evidence type="ECO:0000256" key="15">
    <source>
        <dbReference type="PIRSR" id="PIRSR633697-1"/>
    </source>
</evidence>
<dbReference type="EMBL" id="KV419407">
    <property type="protein sequence ID" value="KZS93339.1"/>
    <property type="molecule type" value="Genomic_DNA"/>
</dbReference>
<dbReference type="GO" id="GO:0006401">
    <property type="term" value="P:RNA catabolic process"/>
    <property type="evidence" value="ECO:0007669"/>
    <property type="project" value="TreeGrafter"/>
</dbReference>
<feature type="compositionally biased region" description="Low complexity" evidence="17">
    <location>
        <begin position="314"/>
        <end position="330"/>
    </location>
</feature>
<feature type="domain" description="RNase T2-like C-terminal" evidence="19">
    <location>
        <begin position="314"/>
        <end position="430"/>
    </location>
</feature>
<dbReference type="PROSITE" id="PS00530">
    <property type="entry name" value="RNASE_T2_1"/>
    <property type="match status" value="1"/>
</dbReference>
<feature type="active site" evidence="15">
    <location>
        <position position="165"/>
    </location>
</feature>
<protein>
    <recommendedName>
        <fullName evidence="14">Ribonuclease T2-like</fullName>
        <ecNumber evidence="4">4.6.1.19</ecNumber>
    </recommendedName>
</protein>
<keyword evidence="8 18" id="KW-0732">Signal</keyword>
<dbReference type="InterPro" id="IPR001568">
    <property type="entry name" value="RNase_T2-like"/>
</dbReference>
<dbReference type="GO" id="GO:0005775">
    <property type="term" value="C:vacuolar lumen"/>
    <property type="evidence" value="ECO:0007669"/>
    <property type="project" value="UniProtKB-SubCell"/>
</dbReference>
<evidence type="ECO:0000256" key="5">
    <source>
        <dbReference type="ARBA" id="ARBA00022490"/>
    </source>
</evidence>
<organism evidence="20 21">
    <name type="scientific">Sistotremastrum niveocremeum HHB9708</name>
    <dbReference type="NCBI Taxonomy" id="1314777"/>
    <lineage>
        <taxon>Eukaryota</taxon>
        <taxon>Fungi</taxon>
        <taxon>Dikarya</taxon>
        <taxon>Basidiomycota</taxon>
        <taxon>Agaricomycotina</taxon>
        <taxon>Agaricomycetes</taxon>
        <taxon>Sistotremastrales</taxon>
        <taxon>Sistotremastraceae</taxon>
        <taxon>Sertulicium</taxon>
        <taxon>Sertulicium niveocremeum</taxon>
    </lineage>
</organism>
<evidence type="ECO:0000256" key="2">
    <source>
        <dbReference type="ARBA" id="ARBA00004496"/>
    </source>
</evidence>
<evidence type="ECO:0000256" key="11">
    <source>
        <dbReference type="ARBA" id="ARBA00023180"/>
    </source>
</evidence>
<keyword evidence="21" id="KW-1185">Reference proteome</keyword>
<keyword evidence="12" id="KW-0456">Lyase</keyword>
<dbReference type="Proteomes" id="UP000076722">
    <property type="component" value="Unassembled WGS sequence"/>
</dbReference>
<evidence type="ECO:0000313" key="21">
    <source>
        <dbReference type="Proteomes" id="UP000076722"/>
    </source>
</evidence>
<dbReference type="PANTHER" id="PTHR11240:SF22">
    <property type="entry name" value="RIBONUCLEASE T2"/>
    <property type="match status" value="1"/>
</dbReference>
<reference evidence="20 21" key="1">
    <citation type="journal article" date="2016" name="Mol. Biol. Evol.">
        <title>Comparative Genomics of Early-Diverging Mushroom-Forming Fungi Provides Insights into the Origins of Lignocellulose Decay Capabilities.</title>
        <authorList>
            <person name="Nagy L.G."/>
            <person name="Riley R."/>
            <person name="Tritt A."/>
            <person name="Adam C."/>
            <person name="Daum C."/>
            <person name="Floudas D."/>
            <person name="Sun H."/>
            <person name="Yadav J.S."/>
            <person name="Pangilinan J."/>
            <person name="Larsson K.H."/>
            <person name="Matsuura K."/>
            <person name="Barry K."/>
            <person name="Labutti K."/>
            <person name="Kuo R."/>
            <person name="Ohm R.A."/>
            <person name="Bhattacharya S.S."/>
            <person name="Shirouzu T."/>
            <person name="Yoshinaga Y."/>
            <person name="Martin F.M."/>
            <person name="Grigoriev I.V."/>
            <person name="Hibbett D.S."/>
        </authorList>
    </citation>
    <scope>NUCLEOTIDE SEQUENCE [LARGE SCALE GENOMIC DNA]</scope>
    <source>
        <strain evidence="20 21">HHB9708</strain>
    </source>
</reference>
<comment type="similarity">
    <text evidence="3 16">Belongs to the RNase T2 family.</text>
</comment>
<evidence type="ECO:0000256" key="16">
    <source>
        <dbReference type="RuleBase" id="RU004328"/>
    </source>
</evidence>
<feature type="compositionally biased region" description="Low complexity" evidence="17">
    <location>
        <begin position="283"/>
        <end position="307"/>
    </location>
</feature>
<evidence type="ECO:0000256" key="4">
    <source>
        <dbReference type="ARBA" id="ARBA00012571"/>
    </source>
</evidence>
<evidence type="ECO:0000256" key="7">
    <source>
        <dbReference type="ARBA" id="ARBA00022722"/>
    </source>
</evidence>
<dbReference type="CDD" id="cd01061">
    <property type="entry name" value="RNase_T2_euk"/>
    <property type="match status" value="1"/>
</dbReference>
<dbReference type="Pfam" id="PF00445">
    <property type="entry name" value="Ribonuclease_T2"/>
    <property type="match status" value="1"/>
</dbReference>
<dbReference type="OrthoDB" id="435754at2759"/>
<dbReference type="AlphaFoldDB" id="A0A164ULC5"/>
<dbReference type="GO" id="GO:0016787">
    <property type="term" value="F:hydrolase activity"/>
    <property type="evidence" value="ECO:0007669"/>
    <property type="project" value="UniProtKB-KW"/>
</dbReference>
<dbReference type="GO" id="GO:0003723">
    <property type="term" value="F:RNA binding"/>
    <property type="evidence" value="ECO:0007669"/>
    <property type="project" value="InterPro"/>
</dbReference>
<feature type="active site" evidence="15">
    <location>
        <position position="88"/>
    </location>
</feature>